<dbReference type="Pfam" id="PF00903">
    <property type="entry name" value="Glyoxalase"/>
    <property type="match status" value="1"/>
</dbReference>
<evidence type="ECO:0000313" key="2">
    <source>
        <dbReference type="EMBL" id="AHH16911.1"/>
    </source>
</evidence>
<feature type="domain" description="VOC" evidence="1">
    <location>
        <begin position="2"/>
        <end position="115"/>
    </location>
</feature>
<dbReference type="OrthoDB" id="9798430at2"/>
<dbReference type="RefSeq" id="WP_158436195.1">
    <property type="nucleotide sequence ID" value="NZ_CP006850.1"/>
</dbReference>
<dbReference type="SUPFAM" id="SSF54593">
    <property type="entry name" value="Glyoxalase/Bleomycin resistance protein/Dihydroxybiphenyl dioxygenase"/>
    <property type="match status" value="1"/>
</dbReference>
<dbReference type="HOGENOM" id="CLU_105391_1_0_11"/>
<reference evidence="2 3" key="1">
    <citation type="journal article" date="2014" name="Appl. Environ. Microbiol.">
        <title>Insights into the Microbial Degradation of Rubber and Gutta-Percha by Analysis of the Complete Genome of Nocardia nova SH22a.</title>
        <authorList>
            <person name="Luo Q."/>
            <person name="Hiessl S."/>
            <person name="Poehlein A."/>
            <person name="Daniel R."/>
            <person name="Steinbuchel A."/>
        </authorList>
    </citation>
    <scope>NUCLEOTIDE SEQUENCE [LARGE SCALE GENOMIC DNA]</scope>
    <source>
        <strain evidence="2">SH22a</strain>
    </source>
</reference>
<evidence type="ECO:0000313" key="3">
    <source>
        <dbReference type="Proteomes" id="UP000019150"/>
    </source>
</evidence>
<organism evidence="2 3">
    <name type="scientific">Nocardia nova SH22a</name>
    <dbReference type="NCBI Taxonomy" id="1415166"/>
    <lineage>
        <taxon>Bacteria</taxon>
        <taxon>Bacillati</taxon>
        <taxon>Actinomycetota</taxon>
        <taxon>Actinomycetes</taxon>
        <taxon>Mycobacteriales</taxon>
        <taxon>Nocardiaceae</taxon>
        <taxon>Nocardia</taxon>
    </lineage>
</organism>
<dbReference type="InterPro" id="IPR004360">
    <property type="entry name" value="Glyas_Fos-R_dOase_dom"/>
</dbReference>
<keyword evidence="3" id="KW-1185">Reference proteome</keyword>
<dbReference type="STRING" id="1415166.NONO_c21130"/>
<proteinExistence type="predicted"/>
<accession>W5TI71</accession>
<dbReference type="PATRIC" id="fig|1415166.3.peg.2146"/>
<dbReference type="InterPro" id="IPR029068">
    <property type="entry name" value="Glyas_Bleomycin-R_OHBP_Dase"/>
</dbReference>
<dbReference type="eggNOG" id="COG0346">
    <property type="taxonomic scope" value="Bacteria"/>
</dbReference>
<dbReference type="Proteomes" id="UP000019150">
    <property type="component" value="Chromosome"/>
</dbReference>
<protein>
    <submittedName>
        <fullName evidence="2">Glyoxalase-like domain-containing protein</fullName>
    </submittedName>
</protein>
<gene>
    <name evidence="2" type="ORF">NONO_c21130</name>
</gene>
<evidence type="ECO:0000259" key="1">
    <source>
        <dbReference type="PROSITE" id="PS51819"/>
    </source>
</evidence>
<name>W5TI71_9NOCA</name>
<dbReference type="CDD" id="cd06587">
    <property type="entry name" value="VOC"/>
    <property type="match status" value="1"/>
</dbReference>
<sequence length="223" mass="23477">MKIFEIALTATSLDSSAEFYRDLLGLAVSEKDGGIVVEVGSSRLVVSEGVAFEGVHHLAFGISPHDFDPAYRWLGQRTPLVSLEGVDFFDGPAGWDSRSVYFRGPDGILLELIARQADRAEPATDGEAPRLLSISEVGIAVPDVGAAVRDLAASFGLPAFTPQLPGFTPVGGHDGLLILVDADRTWFPTERDMPAGGPVTVDIDAAVPGGPVELRAGAVVQAR</sequence>
<dbReference type="InterPro" id="IPR037523">
    <property type="entry name" value="VOC_core"/>
</dbReference>
<dbReference type="Gene3D" id="3.10.180.10">
    <property type="entry name" value="2,3-Dihydroxybiphenyl 1,2-Dioxygenase, domain 1"/>
    <property type="match status" value="1"/>
</dbReference>
<dbReference type="AlphaFoldDB" id="W5TI71"/>
<dbReference type="KEGG" id="nno:NONO_c21130"/>
<dbReference type="PROSITE" id="PS51819">
    <property type="entry name" value="VOC"/>
    <property type="match status" value="1"/>
</dbReference>
<dbReference type="EMBL" id="CP006850">
    <property type="protein sequence ID" value="AHH16911.1"/>
    <property type="molecule type" value="Genomic_DNA"/>
</dbReference>